<dbReference type="eggNOG" id="ENOG5030YP4">
    <property type="taxonomic scope" value="Bacteria"/>
</dbReference>
<protein>
    <submittedName>
        <fullName evidence="1">Uncharacterized protein</fullName>
    </submittedName>
</protein>
<dbReference type="KEGG" id="bxy:BXY_01820"/>
<evidence type="ECO:0000313" key="2">
    <source>
        <dbReference type="Proteomes" id="UP000008795"/>
    </source>
</evidence>
<reference evidence="1 2" key="2">
    <citation type="submission" date="2010-03" db="EMBL/GenBank/DDBJ databases">
        <authorList>
            <person name="Pajon A."/>
        </authorList>
    </citation>
    <scope>NUCLEOTIDE SEQUENCE [LARGE SCALE GENOMIC DNA]</scope>
    <source>
        <strain evidence="1 2">XB1A</strain>
    </source>
</reference>
<dbReference type="HOGENOM" id="CLU_3022709_0_0_10"/>
<organism evidence="1 2">
    <name type="scientific">Bacteroides xylanisolvens XB1A</name>
    <dbReference type="NCBI Taxonomy" id="657309"/>
    <lineage>
        <taxon>Bacteria</taxon>
        <taxon>Pseudomonadati</taxon>
        <taxon>Bacteroidota</taxon>
        <taxon>Bacteroidia</taxon>
        <taxon>Bacteroidales</taxon>
        <taxon>Bacteroidaceae</taxon>
        <taxon>Bacteroides</taxon>
    </lineage>
</organism>
<evidence type="ECO:0000313" key="1">
    <source>
        <dbReference type="EMBL" id="CBK65467.1"/>
    </source>
</evidence>
<dbReference type="AlphaFoldDB" id="D6D5G9"/>
<proteinExistence type="predicted"/>
<dbReference type="PATRIC" id="fig|657309.4.peg.1826"/>
<accession>D6D5G9</accession>
<name>D6D5G9_9BACE</name>
<sequence length="55" mass="6349">MKRKPELSGMNGGECIFDIEEEKRRREENGEKTDKVKVAGGKKFPACGLYEWIFL</sequence>
<gene>
    <name evidence="1" type="ORF">BXY_01820</name>
</gene>
<reference evidence="1 2" key="1">
    <citation type="submission" date="2010-03" db="EMBL/GenBank/DDBJ databases">
        <title>The genome sequence of Bacteriodes xylanisolvens XB1A.</title>
        <authorList>
            <consortium name="metaHIT consortium -- http://www.metahit.eu/"/>
            <person name="Pajon A."/>
            <person name="Turner K."/>
            <person name="Parkhill J."/>
            <person name="Bernalier A."/>
        </authorList>
    </citation>
    <scope>NUCLEOTIDE SEQUENCE [LARGE SCALE GENOMIC DNA]</scope>
    <source>
        <strain evidence="1 2">XB1A</strain>
    </source>
</reference>
<dbReference type="EMBL" id="FP929033">
    <property type="protein sequence ID" value="CBK65467.1"/>
    <property type="molecule type" value="Genomic_DNA"/>
</dbReference>
<dbReference type="Proteomes" id="UP000008795">
    <property type="component" value="Chromosome"/>
</dbReference>